<protein>
    <submittedName>
        <fullName evidence="1">Uncharacterized protein</fullName>
    </submittedName>
</protein>
<comment type="caution">
    <text evidence="1">The sequence shown here is derived from an EMBL/GenBank/DDBJ whole genome shotgun (WGS) entry which is preliminary data.</text>
</comment>
<accession>A0A3S5FD15</accession>
<dbReference type="AlphaFoldDB" id="A0A3S5FD15"/>
<gene>
    <name evidence="1" type="ORF">PXEA_LOCUS9484</name>
</gene>
<name>A0A3S5FD15_9PLAT</name>
<dbReference type="EMBL" id="CAAALY010026915">
    <property type="protein sequence ID" value="VEL16044.1"/>
    <property type="molecule type" value="Genomic_DNA"/>
</dbReference>
<evidence type="ECO:0000313" key="1">
    <source>
        <dbReference type="EMBL" id="VEL16044.1"/>
    </source>
</evidence>
<proteinExistence type="predicted"/>
<organism evidence="1 2">
    <name type="scientific">Protopolystoma xenopodis</name>
    <dbReference type="NCBI Taxonomy" id="117903"/>
    <lineage>
        <taxon>Eukaryota</taxon>
        <taxon>Metazoa</taxon>
        <taxon>Spiralia</taxon>
        <taxon>Lophotrochozoa</taxon>
        <taxon>Platyhelminthes</taxon>
        <taxon>Monogenea</taxon>
        <taxon>Polyopisthocotylea</taxon>
        <taxon>Polystomatidea</taxon>
        <taxon>Polystomatidae</taxon>
        <taxon>Protopolystoma</taxon>
    </lineage>
</organism>
<reference evidence="1" key="1">
    <citation type="submission" date="2018-11" db="EMBL/GenBank/DDBJ databases">
        <authorList>
            <consortium name="Pathogen Informatics"/>
        </authorList>
    </citation>
    <scope>NUCLEOTIDE SEQUENCE</scope>
</reference>
<dbReference type="Proteomes" id="UP000784294">
    <property type="component" value="Unassembled WGS sequence"/>
</dbReference>
<keyword evidence="2" id="KW-1185">Reference proteome</keyword>
<evidence type="ECO:0000313" key="2">
    <source>
        <dbReference type="Proteomes" id="UP000784294"/>
    </source>
</evidence>
<sequence>MSHHLNKFSCSPPASPTSSLFVILPLHPDSSILLPSIQSFFSPKSHPSTYRRNAEWWLAELTDCLSTSQPQTARELTARAILIWIANCPHRTTDTQCGTHKMPQITERLEPAQRISLLNLLCFHLADESPSIRYDLGHFISFCLRLFGHWPGPQVPVTHVLAYHLLIGELAPVWLDEAVDSRNSFAQWLCSFWLLLISQLSQCILSAARMRNK</sequence>